<dbReference type="Proteomes" id="UP001175000">
    <property type="component" value="Unassembled WGS sequence"/>
</dbReference>
<gene>
    <name evidence="1" type="ORF">B0T14DRAFT_606647</name>
</gene>
<accession>A0AA39WFC1</accession>
<comment type="caution">
    <text evidence="1">The sequence shown here is derived from an EMBL/GenBank/DDBJ whole genome shotgun (WGS) entry which is preliminary data.</text>
</comment>
<name>A0AA39WFC1_9PEZI</name>
<dbReference type="EMBL" id="JAULSU010000006">
    <property type="protein sequence ID" value="KAK0614337.1"/>
    <property type="molecule type" value="Genomic_DNA"/>
</dbReference>
<protein>
    <submittedName>
        <fullName evidence="1">Uncharacterized protein</fullName>
    </submittedName>
</protein>
<organism evidence="1 2">
    <name type="scientific">Immersiella caudata</name>
    <dbReference type="NCBI Taxonomy" id="314043"/>
    <lineage>
        <taxon>Eukaryota</taxon>
        <taxon>Fungi</taxon>
        <taxon>Dikarya</taxon>
        <taxon>Ascomycota</taxon>
        <taxon>Pezizomycotina</taxon>
        <taxon>Sordariomycetes</taxon>
        <taxon>Sordariomycetidae</taxon>
        <taxon>Sordariales</taxon>
        <taxon>Lasiosphaeriaceae</taxon>
        <taxon>Immersiella</taxon>
    </lineage>
</organism>
<reference evidence="1" key="1">
    <citation type="submission" date="2023-06" db="EMBL/GenBank/DDBJ databases">
        <title>Genome-scale phylogeny and comparative genomics of the fungal order Sordariales.</title>
        <authorList>
            <consortium name="Lawrence Berkeley National Laboratory"/>
            <person name="Hensen N."/>
            <person name="Bonometti L."/>
            <person name="Westerberg I."/>
            <person name="Brannstrom I.O."/>
            <person name="Guillou S."/>
            <person name="Cros-Aarteil S."/>
            <person name="Calhoun S."/>
            <person name="Haridas S."/>
            <person name="Kuo A."/>
            <person name="Mondo S."/>
            <person name="Pangilinan J."/>
            <person name="Riley R."/>
            <person name="Labutti K."/>
            <person name="Andreopoulos B."/>
            <person name="Lipzen A."/>
            <person name="Chen C."/>
            <person name="Yanf M."/>
            <person name="Daum C."/>
            <person name="Ng V."/>
            <person name="Clum A."/>
            <person name="Steindorff A."/>
            <person name="Ohm R."/>
            <person name="Martin F."/>
            <person name="Silar P."/>
            <person name="Natvig D."/>
            <person name="Lalanne C."/>
            <person name="Gautier V."/>
            <person name="Ament-Velasquez S.L."/>
            <person name="Kruys A."/>
            <person name="Hutchinson M.I."/>
            <person name="Powell A.J."/>
            <person name="Barry K."/>
            <person name="Miller A.N."/>
            <person name="Grigoriev I.V."/>
            <person name="Debuchy R."/>
            <person name="Gladieux P."/>
            <person name="Thoren M.H."/>
            <person name="Johannesson H."/>
        </authorList>
    </citation>
    <scope>NUCLEOTIDE SEQUENCE</scope>
    <source>
        <strain evidence="1">CBS 606.72</strain>
    </source>
</reference>
<evidence type="ECO:0000313" key="1">
    <source>
        <dbReference type="EMBL" id="KAK0614337.1"/>
    </source>
</evidence>
<proteinExistence type="predicted"/>
<keyword evidence="2" id="KW-1185">Reference proteome</keyword>
<evidence type="ECO:0000313" key="2">
    <source>
        <dbReference type="Proteomes" id="UP001175000"/>
    </source>
</evidence>
<sequence length="118" mass="12850">MASDLETSHQGLADLITANVKTLLDNLGTKLSDKIDDLDTKVDKTIEQVQRMKIMMEAPATTNWLVLPTQLPASKIWKEDANLISANASAILAVLSVEVFAGDIDGKRSQILHYCGVL</sequence>
<dbReference type="AlphaFoldDB" id="A0AA39WFC1"/>